<keyword evidence="2 5" id="KW-0436">Ligase</keyword>
<keyword evidence="6" id="KW-1185">Reference proteome</keyword>
<dbReference type="GO" id="GO:0006631">
    <property type="term" value="P:fatty acid metabolic process"/>
    <property type="evidence" value="ECO:0007669"/>
    <property type="project" value="TreeGrafter"/>
</dbReference>
<feature type="domain" description="AMP-binding enzyme C-terminal" evidence="4">
    <location>
        <begin position="467"/>
        <end position="543"/>
    </location>
</feature>
<gene>
    <name evidence="5" type="ORF">GCM10025791_01240</name>
</gene>
<evidence type="ECO:0000259" key="3">
    <source>
        <dbReference type="Pfam" id="PF00501"/>
    </source>
</evidence>
<dbReference type="GO" id="GO:0031956">
    <property type="term" value="F:medium-chain fatty acid-CoA ligase activity"/>
    <property type="evidence" value="ECO:0007669"/>
    <property type="project" value="TreeGrafter"/>
</dbReference>
<comment type="similarity">
    <text evidence="1">Belongs to the ATP-dependent AMP-binding enzyme family.</text>
</comment>
<dbReference type="Pfam" id="PF00501">
    <property type="entry name" value="AMP-binding"/>
    <property type="match status" value="1"/>
</dbReference>
<comment type="caution">
    <text evidence="5">The sequence shown here is derived from an EMBL/GenBank/DDBJ whole genome shotgun (WGS) entry which is preliminary data.</text>
</comment>
<evidence type="ECO:0000259" key="4">
    <source>
        <dbReference type="Pfam" id="PF13193"/>
    </source>
</evidence>
<evidence type="ECO:0000313" key="6">
    <source>
        <dbReference type="Proteomes" id="UP001409585"/>
    </source>
</evidence>
<organism evidence="5 6">
    <name type="scientific">Halioxenophilus aromaticivorans</name>
    <dbReference type="NCBI Taxonomy" id="1306992"/>
    <lineage>
        <taxon>Bacteria</taxon>
        <taxon>Pseudomonadati</taxon>
        <taxon>Pseudomonadota</taxon>
        <taxon>Gammaproteobacteria</taxon>
        <taxon>Alteromonadales</taxon>
        <taxon>Alteromonadaceae</taxon>
        <taxon>Halioxenophilus</taxon>
    </lineage>
</organism>
<dbReference type="InterPro" id="IPR045851">
    <property type="entry name" value="AMP-bd_C_sf"/>
</dbReference>
<dbReference type="Gene3D" id="3.30.300.30">
    <property type="match status" value="1"/>
</dbReference>
<dbReference type="Pfam" id="PF13193">
    <property type="entry name" value="AMP-binding_C"/>
    <property type="match status" value="1"/>
</dbReference>
<accession>A0AAV3TW46</accession>
<reference evidence="6" key="1">
    <citation type="journal article" date="2019" name="Int. J. Syst. Evol. Microbiol.">
        <title>The Global Catalogue of Microorganisms (GCM) 10K type strain sequencing project: providing services to taxonomists for standard genome sequencing and annotation.</title>
        <authorList>
            <consortium name="The Broad Institute Genomics Platform"/>
            <consortium name="The Broad Institute Genome Sequencing Center for Infectious Disease"/>
            <person name="Wu L."/>
            <person name="Ma J."/>
        </authorList>
    </citation>
    <scope>NUCLEOTIDE SEQUENCE [LARGE SCALE GENOMIC DNA]</scope>
    <source>
        <strain evidence="6">JCM 19134</strain>
    </source>
</reference>
<dbReference type="PROSITE" id="PS00455">
    <property type="entry name" value="AMP_BINDING"/>
    <property type="match status" value="1"/>
</dbReference>
<evidence type="ECO:0000256" key="2">
    <source>
        <dbReference type="ARBA" id="ARBA00022598"/>
    </source>
</evidence>
<dbReference type="Gene3D" id="3.40.50.12780">
    <property type="entry name" value="N-terminal domain of ligase-like"/>
    <property type="match status" value="1"/>
</dbReference>
<evidence type="ECO:0000256" key="1">
    <source>
        <dbReference type="ARBA" id="ARBA00006432"/>
    </source>
</evidence>
<proteinExistence type="inferred from homology"/>
<dbReference type="PANTHER" id="PTHR43201:SF5">
    <property type="entry name" value="MEDIUM-CHAIN ACYL-COA LIGASE ACSF2, MITOCHONDRIAL"/>
    <property type="match status" value="1"/>
</dbReference>
<dbReference type="PANTHER" id="PTHR43201">
    <property type="entry name" value="ACYL-COA SYNTHETASE"/>
    <property type="match status" value="1"/>
</dbReference>
<dbReference type="RefSeq" id="WP_345415441.1">
    <property type="nucleotide sequence ID" value="NZ_AP031496.1"/>
</dbReference>
<dbReference type="Proteomes" id="UP001409585">
    <property type="component" value="Unassembled WGS sequence"/>
</dbReference>
<dbReference type="InterPro" id="IPR025110">
    <property type="entry name" value="AMP-bd_C"/>
</dbReference>
<dbReference type="InterPro" id="IPR042099">
    <property type="entry name" value="ANL_N_sf"/>
</dbReference>
<evidence type="ECO:0000313" key="5">
    <source>
        <dbReference type="EMBL" id="GAA4929314.1"/>
    </source>
</evidence>
<dbReference type="InterPro" id="IPR020845">
    <property type="entry name" value="AMP-binding_CS"/>
</dbReference>
<name>A0AAV3TW46_9ALTE</name>
<dbReference type="SUPFAM" id="SSF56801">
    <property type="entry name" value="Acetyl-CoA synthetase-like"/>
    <property type="match status" value="1"/>
</dbReference>
<dbReference type="InterPro" id="IPR000873">
    <property type="entry name" value="AMP-dep_synth/lig_dom"/>
</dbReference>
<sequence>MPKGVSTNSDNPVATTTQNTTYRKTIHGWSIRWDDALAKNAYENGYWSQNTLATALQTDAENNPNREIIIEGNIRLTARSLHEESEQLAKVLANRFAPGSVISFMLPNWHETAIIYLAATYAGLVAHPILPSLREHDLLFMLSDVNSKMLFIPQQFRNHQCADMLERVVEKMENPPEVIVVRGDRSQHLAYETLLDQPAAEDLAAVDAESVRMVMYTSGTTGRPKGVLHTHNSINALIKQLGDHWLVEPGDKFLVASPISHIGGSIYAFEIPILLGASAVLMESWQSDEAVELLLQEGCTHFAGATPFLTQTLQSAKKVKSHLPDLKVFICGGASVPPSLIYEASDYFAKAAVTRAYGSTEVPVMSVGVLDTNDVKHAAETDGKPGLADIILARPDGEASETGEVIAKGPQMLAGFLHTEDEANAFTTNGYYKTGDLACWQDDSFLVINGRLKDIIIRNGENIAPKEIEDLLVDLPQIKEVAIVGLPDPKTGERACAVIVAAQGQEPDINTLVEHLAQLGVAKFKYPERVELWSALPKNDAGKVLKHKIKEIIEQADKEAS</sequence>
<protein>
    <submittedName>
        <fullName evidence="5">Cyclohexanecarboxylate-CoA ligase</fullName>
    </submittedName>
</protein>
<feature type="domain" description="AMP-dependent synthetase/ligase" evidence="3">
    <location>
        <begin position="57"/>
        <end position="416"/>
    </location>
</feature>
<dbReference type="EMBL" id="BAABLX010000001">
    <property type="protein sequence ID" value="GAA4929314.1"/>
    <property type="molecule type" value="Genomic_DNA"/>
</dbReference>
<dbReference type="AlphaFoldDB" id="A0AAV3TW46"/>